<dbReference type="Pfam" id="PF07686">
    <property type="entry name" value="V-set"/>
    <property type="match status" value="1"/>
</dbReference>
<dbReference type="AlphaFoldDB" id="A0AAW0PGN2"/>
<dbReference type="InterPro" id="IPR023796">
    <property type="entry name" value="Serpin_dom"/>
</dbReference>
<gene>
    <name evidence="4" type="ORF">WMY93_005398</name>
</gene>
<name>A0AAW0PGN2_9GOBI</name>
<dbReference type="Gene3D" id="2.60.40.10">
    <property type="entry name" value="Immunoglobulins"/>
    <property type="match status" value="1"/>
</dbReference>
<dbReference type="InterPro" id="IPR036186">
    <property type="entry name" value="Serpin_sf"/>
</dbReference>
<evidence type="ECO:0000313" key="4">
    <source>
        <dbReference type="EMBL" id="KAK7929003.1"/>
    </source>
</evidence>
<dbReference type="InterPro" id="IPR042178">
    <property type="entry name" value="Serpin_sf_1"/>
</dbReference>
<dbReference type="InterPro" id="IPR042185">
    <property type="entry name" value="Serpin_sf_2"/>
</dbReference>
<dbReference type="SMART" id="SM00093">
    <property type="entry name" value="SERPIN"/>
    <property type="match status" value="1"/>
</dbReference>
<dbReference type="InterPro" id="IPR036179">
    <property type="entry name" value="Ig-like_dom_sf"/>
</dbReference>
<evidence type="ECO:0000256" key="1">
    <source>
        <dbReference type="RuleBase" id="RU000411"/>
    </source>
</evidence>
<dbReference type="Gene3D" id="2.30.39.10">
    <property type="entry name" value="Alpha-1-antitrypsin, domain 1"/>
    <property type="match status" value="1"/>
</dbReference>
<dbReference type="PROSITE" id="PS50835">
    <property type="entry name" value="IG_LIKE"/>
    <property type="match status" value="1"/>
</dbReference>
<comment type="caution">
    <text evidence="4">The sequence shown here is derived from an EMBL/GenBank/DDBJ whole genome shotgun (WGS) entry which is preliminary data.</text>
</comment>
<protein>
    <recommendedName>
        <fullName evidence="3">Ig-like domain-containing protein</fullName>
    </recommendedName>
</protein>
<dbReference type="PANTHER" id="PTHR11461:SF159">
    <property type="entry name" value="PLASMA PROTEASE C1 INHIBITOR"/>
    <property type="match status" value="1"/>
</dbReference>
<keyword evidence="5" id="KW-1185">Reference proteome</keyword>
<organism evidence="4 5">
    <name type="scientific">Mugilogobius chulae</name>
    <name type="common">yellowstripe goby</name>
    <dbReference type="NCBI Taxonomy" id="88201"/>
    <lineage>
        <taxon>Eukaryota</taxon>
        <taxon>Metazoa</taxon>
        <taxon>Chordata</taxon>
        <taxon>Craniata</taxon>
        <taxon>Vertebrata</taxon>
        <taxon>Euteleostomi</taxon>
        <taxon>Actinopterygii</taxon>
        <taxon>Neopterygii</taxon>
        <taxon>Teleostei</taxon>
        <taxon>Neoteleostei</taxon>
        <taxon>Acanthomorphata</taxon>
        <taxon>Gobiaria</taxon>
        <taxon>Gobiiformes</taxon>
        <taxon>Gobioidei</taxon>
        <taxon>Gobiidae</taxon>
        <taxon>Gobionellinae</taxon>
        <taxon>Mugilogobius</taxon>
    </lineage>
</organism>
<proteinExistence type="inferred from homology"/>
<dbReference type="InterPro" id="IPR000215">
    <property type="entry name" value="Serpin_fam"/>
</dbReference>
<dbReference type="Gene3D" id="3.30.497.10">
    <property type="entry name" value="Antithrombin, subunit I, domain 2"/>
    <property type="match status" value="1"/>
</dbReference>
<dbReference type="PANTHER" id="PTHR11461">
    <property type="entry name" value="SERINE PROTEASE INHIBITOR, SERPIN"/>
    <property type="match status" value="1"/>
</dbReference>
<reference evidence="5" key="1">
    <citation type="submission" date="2024-04" db="EMBL/GenBank/DDBJ databases">
        <title>Salinicola lusitanus LLJ914,a marine bacterium isolated from the Okinawa Trough.</title>
        <authorList>
            <person name="Li J."/>
        </authorList>
    </citation>
    <scope>NUCLEOTIDE SEQUENCE [LARGE SCALE GENOMIC DNA]</scope>
</reference>
<feature type="chain" id="PRO_5043486034" description="Ig-like domain-containing protein" evidence="2">
    <location>
        <begin position="21"/>
        <end position="579"/>
    </location>
</feature>
<dbReference type="InterPro" id="IPR013783">
    <property type="entry name" value="Ig-like_fold"/>
</dbReference>
<evidence type="ECO:0000259" key="3">
    <source>
        <dbReference type="PROSITE" id="PS50835"/>
    </source>
</evidence>
<dbReference type="EMBL" id="JBBPFD010000004">
    <property type="protein sequence ID" value="KAK7929003.1"/>
    <property type="molecule type" value="Genomic_DNA"/>
</dbReference>
<feature type="signal peptide" evidence="2">
    <location>
        <begin position="1"/>
        <end position="20"/>
    </location>
</feature>
<dbReference type="SMART" id="SM00409">
    <property type="entry name" value="IG"/>
    <property type="match status" value="1"/>
</dbReference>
<feature type="domain" description="Ig-like" evidence="3">
    <location>
        <begin position="69"/>
        <end position="170"/>
    </location>
</feature>
<sequence>MMNWWISCLILKVLLKLCTGTRVHVVPGSTLELPCLPYHTEFSSLTNSWKFNGDDIVSMDSYACSVTDPEQNVELRTTYSIFVDSLVSFTLLVAEGGNARFPCNFPSAQEGKGNALWFKETTGNNKNIILTRADGTMSADDRATLLYPEDPDQTMSLKEVSMKDQGLYHCDSPDGVKLSIITLVVISAPTSPPHSCDGFTTAWEECEGDHDHSRITASVLRESMTEFSFKLYSVFKDSNPHNNLLYSPLSISGALTHLLLGARNTTREALEGALSLPPMFHCVHSEMKRLRENLSHSVEIASQIYFNTQFDLSKSFLKQSAEFYDSEPVKLKENSEENVQIINSWVAEKTKNKITELVKSVSEQTQLMLLSAVSFNGMWIIKFNEKPAKSYFTKLNGDMIPVPALRNDDFQGSMVYVSELKAQVMRFELTGNNSLYILLPQTHKASDLVQVESRLTDVAVRQMIDQVKEASPQRIQVTLPQIKLKVEQDMNVMMKKLGLFSLFERANLCGLYAEEPLVLDEAKHKAFLALTEKGVEAAAVTSLGYSRSSLSFSALRPFILLLWSDTAQVPLFIGRVTEP</sequence>
<dbReference type="Pfam" id="PF00079">
    <property type="entry name" value="Serpin"/>
    <property type="match status" value="1"/>
</dbReference>
<dbReference type="InterPro" id="IPR013106">
    <property type="entry name" value="Ig_V-set"/>
</dbReference>
<dbReference type="InterPro" id="IPR007110">
    <property type="entry name" value="Ig-like_dom"/>
</dbReference>
<keyword evidence="2" id="KW-0732">Signal</keyword>
<dbReference type="Proteomes" id="UP001460270">
    <property type="component" value="Unassembled WGS sequence"/>
</dbReference>
<comment type="similarity">
    <text evidence="1">Belongs to the serpin family.</text>
</comment>
<accession>A0AAW0PGN2</accession>
<dbReference type="SUPFAM" id="SSF48726">
    <property type="entry name" value="Immunoglobulin"/>
    <property type="match status" value="1"/>
</dbReference>
<dbReference type="SUPFAM" id="SSF56574">
    <property type="entry name" value="Serpins"/>
    <property type="match status" value="1"/>
</dbReference>
<evidence type="ECO:0000256" key="2">
    <source>
        <dbReference type="SAM" id="SignalP"/>
    </source>
</evidence>
<dbReference type="InterPro" id="IPR003599">
    <property type="entry name" value="Ig_sub"/>
</dbReference>
<dbReference type="GO" id="GO:0005615">
    <property type="term" value="C:extracellular space"/>
    <property type="evidence" value="ECO:0007669"/>
    <property type="project" value="InterPro"/>
</dbReference>
<dbReference type="GO" id="GO:0004867">
    <property type="term" value="F:serine-type endopeptidase inhibitor activity"/>
    <property type="evidence" value="ECO:0007669"/>
    <property type="project" value="InterPro"/>
</dbReference>
<evidence type="ECO:0000313" key="5">
    <source>
        <dbReference type="Proteomes" id="UP001460270"/>
    </source>
</evidence>